<keyword evidence="2" id="KW-1185">Reference proteome</keyword>
<gene>
    <name evidence="1" type="ORF">QFC19_002793</name>
</gene>
<sequence>MDAATLLSNSLSADNNVRAQATQQLEQAAQENFPAYMVTLANELANEHADNLVRNAAGLAIKNALTGRESQRQYDLAQRWLALPADARTSIKHPCLLTLGSENKRASAVAAQAVSAIAAIELPQGEWQDLIGTLLDFVQRENTNLRIATLQAIGYICEVVRPEVLATRSNEILTAVVQGARKEETSAEVQAAAIQALYNSLEFIKDNFEREGERNYIMQVVCEATQSPHVVVQIGAFECLVRIMQLYYDKMALYMERALFGLTVLGMQNEEEKVALQAVEFWSTVCEEEAELAMEAAEAAEYGQQPDIESRHFAKVALPEILPVILSLLMKQDEDAEDDEWNVSMSAGTCVGLLASVVGDAIVPLVIPFIEANIQDAADWRKRDAAVMVFGSILDGPDDETLTPLVLQALPTLINMMHDPQPAVKDTVAWTLGRITDLMFRTIDPQVHLQPLIQAVGTGLQDSGRIAANCCWAIKNLAVGYGPEYTYDGEPQATNALSPYYQALLETLMQTSENRPNNEGNARTAAYEAIAVLIANAPNDSVGFAEQVGNDILARMERLLTLHNQLVGADDRNSWNELQGNCCSVTQAIIRKVEKAILPAADRIMNILLGLLANSAKDAAVAEDAFMTISTLVIAIEHDFEKYVGHTMGYIQAALATLDEFQVFTSAVGVTGDIARAIHKAIGPYCNDLLTALLAALASPVLHRTAKPTVVAVFGDIAIALGQDFTQYLDSVMGMLSQAGQVKADTSSDIAMQEFVWSMRDSITEAFTGILSGFRENPAPFAPYVSGVLNFIAVTSADEEVSDNYLRSCLNLLGDMASVYGSQIQDQLLQPQVTRMLGDGKKRGVSKSTQQAYKYARKANAIVPENRQSRTLRHNRATGITPPQYRATVSFLHFARTYWNDTDIK</sequence>
<name>A0ACC2W6U1_9TREE</name>
<accession>A0ACC2W6U1</accession>
<dbReference type="Proteomes" id="UP001241377">
    <property type="component" value="Unassembled WGS sequence"/>
</dbReference>
<organism evidence="1 2">
    <name type="scientific">Naganishia cerealis</name>
    <dbReference type="NCBI Taxonomy" id="610337"/>
    <lineage>
        <taxon>Eukaryota</taxon>
        <taxon>Fungi</taxon>
        <taxon>Dikarya</taxon>
        <taxon>Basidiomycota</taxon>
        <taxon>Agaricomycotina</taxon>
        <taxon>Tremellomycetes</taxon>
        <taxon>Filobasidiales</taxon>
        <taxon>Filobasidiaceae</taxon>
        <taxon>Naganishia</taxon>
    </lineage>
</organism>
<proteinExistence type="predicted"/>
<reference evidence="1" key="1">
    <citation type="submission" date="2023-04" db="EMBL/GenBank/DDBJ databases">
        <title>Draft Genome sequencing of Naganishia species isolated from polar environments using Oxford Nanopore Technology.</title>
        <authorList>
            <person name="Leo P."/>
            <person name="Venkateswaran K."/>
        </authorList>
    </citation>
    <scope>NUCLEOTIDE SEQUENCE</scope>
    <source>
        <strain evidence="1">MNA-CCFEE 5261</strain>
    </source>
</reference>
<protein>
    <submittedName>
        <fullName evidence="1">Uncharacterized protein</fullName>
    </submittedName>
</protein>
<evidence type="ECO:0000313" key="2">
    <source>
        <dbReference type="Proteomes" id="UP001241377"/>
    </source>
</evidence>
<dbReference type="EMBL" id="JASBWR010000025">
    <property type="protein sequence ID" value="KAJ9107133.1"/>
    <property type="molecule type" value="Genomic_DNA"/>
</dbReference>
<evidence type="ECO:0000313" key="1">
    <source>
        <dbReference type="EMBL" id="KAJ9107133.1"/>
    </source>
</evidence>
<comment type="caution">
    <text evidence="1">The sequence shown here is derived from an EMBL/GenBank/DDBJ whole genome shotgun (WGS) entry which is preliminary data.</text>
</comment>